<dbReference type="OrthoDB" id="2134857at2759"/>
<dbReference type="PANTHER" id="PTHR21683">
    <property type="entry name" value="COILED-COIL DOMAIN-CONTAINING PROTEIN 42 LIKE-2-LIKE-RELATED"/>
    <property type="match status" value="1"/>
</dbReference>
<organism evidence="4 5">
    <name type="scientific">Xenopus tropicalis</name>
    <name type="common">Western clawed frog</name>
    <name type="synonym">Silurana tropicalis</name>
    <dbReference type="NCBI Taxonomy" id="8364"/>
    <lineage>
        <taxon>Eukaryota</taxon>
        <taxon>Metazoa</taxon>
        <taxon>Chordata</taxon>
        <taxon>Craniata</taxon>
        <taxon>Vertebrata</taxon>
        <taxon>Euteleostomi</taxon>
        <taxon>Amphibia</taxon>
        <taxon>Batrachia</taxon>
        <taxon>Anura</taxon>
        <taxon>Pipoidea</taxon>
        <taxon>Pipidae</taxon>
        <taxon>Xenopodinae</taxon>
        <taxon>Xenopus</taxon>
        <taxon>Silurana</taxon>
    </lineage>
</organism>
<proteinExistence type="predicted"/>
<evidence type="ECO:0000256" key="1">
    <source>
        <dbReference type="ARBA" id="ARBA00023054"/>
    </source>
</evidence>
<dbReference type="RefSeq" id="XP_031746695.1">
    <property type="nucleotide sequence ID" value="XM_031890835.1"/>
</dbReference>
<protein>
    <submittedName>
        <fullName evidence="5">Uncharacterized protein CCDC197</fullName>
    </submittedName>
</protein>
<evidence type="ECO:0000313" key="4">
    <source>
        <dbReference type="Proteomes" id="UP000008143"/>
    </source>
</evidence>
<accession>A0A8J1IPL5</accession>
<dbReference type="GO" id="GO:0005856">
    <property type="term" value="C:cytoskeleton"/>
    <property type="evidence" value="ECO:0007669"/>
    <property type="project" value="UniProtKB-ARBA"/>
</dbReference>
<dbReference type="Pfam" id="PF13863">
    <property type="entry name" value="DUF4200"/>
    <property type="match status" value="1"/>
</dbReference>
<feature type="coiled-coil region" evidence="2">
    <location>
        <begin position="251"/>
        <end position="306"/>
    </location>
</feature>
<dbReference type="PANTHER" id="PTHR21683:SF18">
    <property type="entry name" value="COILED-COIL DOMAIN-CONTAINING PROTEIN 42 HOMOLOG"/>
    <property type="match status" value="1"/>
</dbReference>
<reference evidence="5" key="1">
    <citation type="submission" date="2025-08" db="UniProtKB">
        <authorList>
            <consortium name="RefSeq"/>
        </authorList>
    </citation>
    <scope>IDENTIFICATION</scope>
    <source>
        <strain evidence="5">Nigerian</strain>
        <tissue evidence="5">Liver and blood</tissue>
    </source>
</reference>
<dbReference type="AGR" id="Xenbase:XB-GENE-29077031"/>
<dbReference type="InterPro" id="IPR025252">
    <property type="entry name" value="DUF4200"/>
</dbReference>
<gene>
    <name evidence="5 6" type="primary">ccdc197</name>
</gene>
<dbReference type="AlphaFoldDB" id="A0A8J1IPL5"/>
<sequence length="424" mass="49924">MIGRMSALLWKQNAGRNRPLTPDQAGLLCEQGTMAEWEPGEPTRDKARYDLNLDIRKRNVFVTQLGEAREEDENVTQLPVIKEAASKILENSKNTLQRTLVLKKEVEYDHVSQELLAKRREFSDRKHALDVRKEEFSQKQTEYTEKAANFEKFLQDSDVRRRRAILKYQTEAKQNELRDMEINKLVKQLEEKKIRQQKLHEKVKKLKLFEEFLLRTVDIVPENYLEYGVDSPVKAIIRRYETLSLTNESLVNNLTVLADEQENKQHELENLQQQHDTLKLMMTSELSQLQMDYDILLEKNKQLELKFNLDKGQFRNQSVEVASLLMSITNLSEQCHLKHFRSIDEAELLQKLDMIKEFILEKSQVEKLATHLSEERPSLFNLDDQTLKHKRTSKKPFKIKVSEVQHQDNKNSNNRRVSIVEAKI</sequence>
<dbReference type="CTD" id="256369"/>
<evidence type="ECO:0000313" key="5">
    <source>
        <dbReference type="RefSeq" id="XP_031746695.1"/>
    </source>
</evidence>
<dbReference type="Proteomes" id="UP000008143">
    <property type="component" value="Chromosome 8"/>
</dbReference>
<evidence type="ECO:0000259" key="3">
    <source>
        <dbReference type="Pfam" id="PF13863"/>
    </source>
</evidence>
<dbReference type="InterPro" id="IPR051147">
    <property type="entry name" value="CFAP_domain-containing"/>
</dbReference>
<evidence type="ECO:0000256" key="2">
    <source>
        <dbReference type="SAM" id="Coils"/>
    </source>
</evidence>
<dbReference type="GeneID" id="116406433"/>
<dbReference type="KEGG" id="xtr:116406433"/>
<name>A0A8J1IPL5_XENTR</name>
<dbReference type="Xenbase" id="XB-GENE-29077031">
    <property type="gene designation" value="ccdc197"/>
</dbReference>
<keyword evidence="1 2" id="KW-0175">Coiled coil</keyword>
<evidence type="ECO:0000313" key="6">
    <source>
        <dbReference type="Xenbase" id="XB-GENE-29077031"/>
    </source>
</evidence>
<feature type="domain" description="DUF4200" evidence="3">
    <location>
        <begin position="102"/>
        <end position="218"/>
    </location>
</feature>
<keyword evidence="4" id="KW-1185">Reference proteome</keyword>
<dbReference type="OMA" id="RRAIHKY"/>